<dbReference type="InterPro" id="IPR001680">
    <property type="entry name" value="WD40_rpt"/>
</dbReference>
<keyword evidence="2" id="KW-0677">Repeat</keyword>
<gene>
    <name evidence="4" type="ORF">JVT61DRAFT_9622</name>
</gene>
<protein>
    <submittedName>
        <fullName evidence="4">WD40-repeat-containing domain protein</fullName>
    </submittedName>
</protein>
<evidence type="ECO:0000313" key="5">
    <source>
        <dbReference type="Proteomes" id="UP000683000"/>
    </source>
</evidence>
<organism evidence="4 5">
    <name type="scientific">Boletus reticuloceps</name>
    <dbReference type="NCBI Taxonomy" id="495285"/>
    <lineage>
        <taxon>Eukaryota</taxon>
        <taxon>Fungi</taxon>
        <taxon>Dikarya</taxon>
        <taxon>Basidiomycota</taxon>
        <taxon>Agaricomycotina</taxon>
        <taxon>Agaricomycetes</taxon>
        <taxon>Agaricomycetidae</taxon>
        <taxon>Boletales</taxon>
        <taxon>Boletineae</taxon>
        <taxon>Boletaceae</taxon>
        <taxon>Boletoideae</taxon>
        <taxon>Boletus</taxon>
    </lineage>
</organism>
<dbReference type="InterPro" id="IPR015943">
    <property type="entry name" value="WD40/YVTN_repeat-like_dom_sf"/>
</dbReference>
<dbReference type="Pfam" id="PF00400">
    <property type="entry name" value="WD40"/>
    <property type="match status" value="5"/>
</dbReference>
<comment type="caution">
    <text evidence="4">The sequence shown here is derived from an EMBL/GenBank/DDBJ whole genome shotgun (WGS) entry which is preliminary data.</text>
</comment>
<evidence type="ECO:0000313" key="4">
    <source>
        <dbReference type="EMBL" id="KAG6371327.1"/>
    </source>
</evidence>
<feature type="repeat" description="WD" evidence="3">
    <location>
        <begin position="93"/>
        <end position="133"/>
    </location>
</feature>
<evidence type="ECO:0000256" key="2">
    <source>
        <dbReference type="ARBA" id="ARBA00022737"/>
    </source>
</evidence>
<proteinExistence type="predicted"/>
<name>A0A8I2YGA4_9AGAM</name>
<dbReference type="EMBL" id="JAGFBS010000036">
    <property type="protein sequence ID" value="KAG6371327.1"/>
    <property type="molecule type" value="Genomic_DNA"/>
</dbReference>
<dbReference type="InterPro" id="IPR036322">
    <property type="entry name" value="WD40_repeat_dom_sf"/>
</dbReference>
<dbReference type="OrthoDB" id="1602884at2759"/>
<reference evidence="4" key="1">
    <citation type="submission" date="2021-03" db="EMBL/GenBank/DDBJ databases">
        <title>Evolutionary innovations through gain and loss of genes in the ectomycorrhizal Boletales.</title>
        <authorList>
            <person name="Wu G."/>
            <person name="Miyauchi S."/>
            <person name="Morin E."/>
            <person name="Yang Z.-L."/>
            <person name="Xu J."/>
            <person name="Martin F.M."/>
        </authorList>
    </citation>
    <scope>NUCLEOTIDE SEQUENCE</scope>
    <source>
        <strain evidence="4">BR01</strain>
    </source>
</reference>
<dbReference type="AlphaFoldDB" id="A0A8I2YGA4"/>
<dbReference type="PANTHER" id="PTHR19848:SF8">
    <property type="entry name" value="F-BOX AND WD REPEAT DOMAIN CONTAINING 7"/>
    <property type="match status" value="1"/>
</dbReference>
<dbReference type="SUPFAM" id="SSF50978">
    <property type="entry name" value="WD40 repeat-like"/>
    <property type="match status" value="1"/>
</dbReference>
<dbReference type="PANTHER" id="PTHR19848">
    <property type="entry name" value="WD40 REPEAT PROTEIN"/>
    <property type="match status" value="1"/>
</dbReference>
<keyword evidence="1 3" id="KW-0853">WD repeat</keyword>
<dbReference type="PROSITE" id="PS50082">
    <property type="entry name" value="WD_REPEATS_2"/>
    <property type="match status" value="1"/>
</dbReference>
<dbReference type="SMART" id="SM00320">
    <property type="entry name" value="WD40"/>
    <property type="match status" value="6"/>
</dbReference>
<accession>A0A8I2YGA4</accession>
<keyword evidence="5" id="KW-1185">Reference proteome</keyword>
<sequence length="361" mass="39896">MTTTEYSQPFEIDVGGLLYAVTFSPHGEYIVSGDNHGVRVWRVDDGEEIATMSAGRTINCLAVSRNGKWIAAGTQSDKKLLLWNATTHERVLKHKHNSFLNAVDFSPDSTRLVSASGNTATIWDISNRQPIQTLDHQSWVFAAKYSPKGDRIATATQNLVRVWDTNNGRLLVNIQVKMIPLYNSGLVWFNNHLFVVSDDTIKQFDASTGSPVAEWQVPDSTSFSCISLPKHGQFIAYSNGDTVTFWCTSTRSQLAAVQHAQNINSIAFSLDDRFLAIGGEDGKISIKSLSRIIDSTPSSRPPPMLRAPDIQVDDAASNSPIPSFSLREWAKAKLTRNSWKDVLLSATGASIHLLLSLLFWD</sequence>
<evidence type="ECO:0000256" key="1">
    <source>
        <dbReference type="ARBA" id="ARBA00022574"/>
    </source>
</evidence>
<dbReference type="Gene3D" id="2.130.10.10">
    <property type="entry name" value="YVTN repeat-like/Quinoprotein amine dehydrogenase"/>
    <property type="match status" value="2"/>
</dbReference>
<dbReference type="Proteomes" id="UP000683000">
    <property type="component" value="Unassembled WGS sequence"/>
</dbReference>
<evidence type="ECO:0000256" key="3">
    <source>
        <dbReference type="PROSITE-ProRule" id="PRU00221"/>
    </source>
</evidence>